<accession>D0MFR0</accession>
<evidence type="ECO:0000256" key="1">
    <source>
        <dbReference type="ARBA" id="ARBA00001445"/>
    </source>
</evidence>
<dbReference type="GO" id="GO:0005975">
    <property type="term" value="P:carbohydrate metabolic process"/>
    <property type="evidence" value="ECO:0007669"/>
    <property type="project" value="InterPro"/>
</dbReference>
<dbReference type="InterPro" id="IPR013783">
    <property type="entry name" value="Ig-like_fold"/>
</dbReference>
<protein>
    <recommendedName>
        <fullName evidence="2">alpha-L-rhamnosidase</fullName>
        <ecNumber evidence="2">3.2.1.40</ecNumber>
    </recommendedName>
</protein>
<feature type="domain" description="Alpha-L-rhamnosidase C-terminal" evidence="7">
    <location>
        <begin position="804"/>
        <end position="879"/>
    </location>
</feature>
<dbReference type="InterPro" id="IPR012341">
    <property type="entry name" value="6hp_glycosidase-like_sf"/>
</dbReference>
<dbReference type="InterPro" id="IPR035396">
    <property type="entry name" value="Bac_rhamnosid6H"/>
</dbReference>
<dbReference type="AlphaFoldDB" id="D0MFR0"/>
<dbReference type="Pfam" id="PF05592">
    <property type="entry name" value="Bac_rhamnosid"/>
    <property type="match status" value="1"/>
</dbReference>
<dbReference type="Gene3D" id="2.60.420.10">
    <property type="entry name" value="Maltose phosphorylase, domain 3"/>
    <property type="match status" value="1"/>
</dbReference>
<dbReference type="InterPro" id="IPR008902">
    <property type="entry name" value="Rhamnosid_concanavalin"/>
</dbReference>
<reference evidence="8 9" key="1">
    <citation type="journal article" date="2009" name="Stand. Genomic Sci.">
        <title>Complete genome sequence of Rhodothermus marinus type strain (R-10).</title>
        <authorList>
            <person name="Nolan M."/>
            <person name="Tindall B.J."/>
            <person name="Pomrenke H."/>
            <person name="Lapidus A."/>
            <person name="Copeland A."/>
            <person name="Glavina Del Rio T."/>
            <person name="Lucas S."/>
            <person name="Chen F."/>
            <person name="Tice H."/>
            <person name="Cheng J.F."/>
            <person name="Saunders E."/>
            <person name="Han C."/>
            <person name="Bruce D."/>
            <person name="Goodwin L."/>
            <person name="Chain P."/>
            <person name="Pitluck S."/>
            <person name="Ovchinikova G."/>
            <person name="Pati A."/>
            <person name="Ivanova N."/>
            <person name="Mavromatis K."/>
            <person name="Chen A."/>
            <person name="Palaniappan K."/>
            <person name="Land M."/>
            <person name="Hauser L."/>
            <person name="Chang Y.J."/>
            <person name="Jeffries C.D."/>
            <person name="Brettin T."/>
            <person name="Goker M."/>
            <person name="Bristow J."/>
            <person name="Eisen J.A."/>
            <person name="Markowitz V."/>
            <person name="Hugenholtz P."/>
            <person name="Kyrpides N.C."/>
            <person name="Klenk H.P."/>
            <person name="Detter J.C."/>
        </authorList>
    </citation>
    <scope>NUCLEOTIDE SEQUENCE [LARGE SCALE GENOMIC DNA]</scope>
    <source>
        <strain evidence="9">ATCC 43812 / DSM 4252 / R-10</strain>
    </source>
</reference>
<sequence>MVLLFLGGAKEGAAQSNQALQVASLRTEYLVNPIGIEVRQPRLSWQLQSDRRDVRQVAYQIQVATSREALARGRDLVWDSGRVESDQSVFVPYGGPALQRRQRYYWRVRVWDNHGRSSAWSEPAFWEMGLLSPDEWRAQWITYNWEEDTSQPQPAPMLRRTFRVEGRVRRARLYITSLGLYEAHLNGRRVGDQLFTPGWTSYHHRLQYQTYDVTDLLRPGENALGVILGDGWYRGYLTWSVRRNVYGDRLALLAQLEITYEDGRTQVVTSDPDWKATTGPIRMSDIYMGEIYDARLEKEGWTEPGYDDSDWRGVRVLEHPKDILIAPIGPPVRRIQEIRPVAILYTPAGDTVVDMGQNMVGWVRLRVRGPAGTVVTLRHAEVLDKHGNFYTENLRRARQTDQYILKGEGEEVFEPHFTFHGFRYVAVSGYPGELTPEAITGIVIHSAFEPTGTWVSSDSLLNRLQLNIQWGMKGNFLDVPTDCPQRDERLGWTGDAQVFARTAMFNGLVGGFFTKWLGDVAADQSPEGAVPHVVPNVLPSFAGRFPGGATGWADAAVVIPWTMYQVYGDRRILEVQYPSMKAWVEYMRREAGDDLIWDTGFHFGDWLAFVPEENVRRAYPGATTGRDFLATAYFAYSTRLLAQAAEVIGKTDEARHYRQLYEAIREAFNREFVTPNGRVAQATQTAYTLAIQFDLLPEHLRAEAGRRLAEDVRAHNMHLTTGFLGTPQLLHALSNTGQLDVAYTLLRQTTYPSWLYQVKMGATTMWERWDSIKPDSTFQDPSMNSFNHYAYGSVGDWMYRVVAGIDTETPGYQRLRIAPQPGGGLKWVQARYHSLYGEVASSWELVDPQTFVLEVTIPPNTTATVRLPGAQLASVQEGRQPVQSAAGVHRAYQDGADVVVEVGSGTYRFTYSPSAELVRRIQTQPEVGQPVTMSF</sequence>
<dbReference type="Gene3D" id="2.60.40.10">
    <property type="entry name" value="Immunoglobulins"/>
    <property type="match status" value="1"/>
</dbReference>
<dbReference type="CAZy" id="GH78">
    <property type="family name" value="Glycoside Hydrolase Family 78"/>
</dbReference>
<dbReference type="Pfam" id="PF17389">
    <property type="entry name" value="Bac_rhamnosid6H"/>
    <property type="match status" value="1"/>
</dbReference>
<dbReference type="Gene3D" id="2.60.120.260">
    <property type="entry name" value="Galactose-binding domain-like"/>
    <property type="match status" value="2"/>
</dbReference>
<dbReference type="eggNOG" id="COG3408">
    <property type="taxonomic scope" value="Bacteria"/>
</dbReference>
<dbReference type="SUPFAM" id="SSF48208">
    <property type="entry name" value="Six-hairpin glycosidases"/>
    <property type="match status" value="1"/>
</dbReference>
<dbReference type="InterPro" id="IPR013737">
    <property type="entry name" value="Bac_rhamnosid_N"/>
</dbReference>
<name>D0MFR0_RHOM4</name>
<evidence type="ECO:0000259" key="5">
    <source>
        <dbReference type="Pfam" id="PF08531"/>
    </source>
</evidence>
<evidence type="ECO:0000256" key="3">
    <source>
        <dbReference type="ARBA" id="ARBA00022801"/>
    </source>
</evidence>
<evidence type="ECO:0000259" key="7">
    <source>
        <dbReference type="Pfam" id="PF17390"/>
    </source>
</evidence>
<dbReference type="Pfam" id="PF17390">
    <property type="entry name" value="Bac_rhamnosid_C"/>
    <property type="match status" value="1"/>
</dbReference>
<feature type="domain" description="Bacterial alpha-L-rhamnosidase N-terminal" evidence="5">
    <location>
        <begin position="167"/>
        <end position="335"/>
    </location>
</feature>
<evidence type="ECO:0000259" key="4">
    <source>
        <dbReference type="Pfam" id="PF05592"/>
    </source>
</evidence>
<evidence type="ECO:0000256" key="2">
    <source>
        <dbReference type="ARBA" id="ARBA00012652"/>
    </source>
</evidence>
<dbReference type="InterPro" id="IPR008928">
    <property type="entry name" value="6-hairpin_glycosidase_sf"/>
</dbReference>
<keyword evidence="3" id="KW-0378">Hydrolase</keyword>
<dbReference type="PANTHER" id="PTHR33307:SF6">
    <property type="entry name" value="ALPHA-RHAMNOSIDASE (EUROFUNG)-RELATED"/>
    <property type="match status" value="1"/>
</dbReference>
<dbReference type="GO" id="GO:0030596">
    <property type="term" value="F:alpha-L-rhamnosidase activity"/>
    <property type="evidence" value="ECO:0007669"/>
    <property type="project" value="UniProtKB-EC"/>
</dbReference>
<dbReference type="InterPro" id="IPR016007">
    <property type="entry name" value="Alpha_rhamnosid"/>
</dbReference>
<dbReference type="Gene3D" id="1.50.10.10">
    <property type="match status" value="1"/>
</dbReference>
<organism evidence="8 9">
    <name type="scientific">Rhodothermus marinus (strain ATCC 43812 / DSM 4252 / R-10)</name>
    <name type="common">Rhodothermus obamensis</name>
    <dbReference type="NCBI Taxonomy" id="518766"/>
    <lineage>
        <taxon>Bacteria</taxon>
        <taxon>Pseudomonadati</taxon>
        <taxon>Rhodothermota</taxon>
        <taxon>Rhodothermia</taxon>
        <taxon>Rhodothermales</taxon>
        <taxon>Rhodothermaceae</taxon>
        <taxon>Rhodothermus</taxon>
    </lineage>
</organism>
<comment type="catalytic activity">
    <reaction evidence="1">
        <text>Hydrolysis of terminal non-reducing alpha-L-rhamnose residues in alpha-L-rhamnosides.</text>
        <dbReference type="EC" id="3.2.1.40"/>
    </reaction>
</comment>
<dbReference type="EC" id="3.2.1.40" evidence="2"/>
<dbReference type="Pfam" id="PF25788">
    <property type="entry name" value="Ig_Rha78A_N"/>
    <property type="match status" value="1"/>
</dbReference>
<evidence type="ECO:0000313" key="8">
    <source>
        <dbReference type="EMBL" id="ACY47587.1"/>
    </source>
</evidence>
<dbReference type="Pfam" id="PF08531">
    <property type="entry name" value="Bac_rhamnosid_N"/>
    <property type="match status" value="1"/>
</dbReference>
<evidence type="ECO:0000313" key="9">
    <source>
        <dbReference type="Proteomes" id="UP000002221"/>
    </source>
</evidence>
<feature type="domain" description="Alpha-L-rhamnosidase six-hairpin glycosidase" evidence="6">
    <location>
        <begin position="451"/>
        <end position="802"/>
    </location>
</feature>
<keyword evidence="9" id="KW-1185">Reference proteome</keyword>
<dbReference type="PANTHER" id="PTHR33307">
    <property type="entry name" value="ALPHA-RHAMNOSIDASE (EUROFUNG)"/>
    <property type="match status" value="1"/>
</dbReference>
<dbReference type="EMBL" id="CP001807">
    <property type="protein sequence ID" value="ACY47587.1"/>
    <property type="molecule type" value="Genomic_DNA"/>
</dbReference>
<dbReference type="Proteomes" id="UP000002221">
    <property type="component" value="Chromosome"/>
</dbReference>
<gene>
    <name evidence="8" type="ordered locus">Rmar_0689</name>
</gene>
<dbReference type="PIRSF" id="PIRSF010631">
    <property type="entry name" value="A-rhamnsds"/>
    <property type="match status" value="1"/>
</dbReference>
<feature type="domain" description="Alpha-L-rhamnosidase concanavalin-like" evidence="4">
    <location>
        <begin position="347"/>
        <end position="445"/>
    </location>
</feature>
<evidence type="ECO:0000259" key="6">
    <source>
        <dbReference type="Pfam" id="PF17389"/>
    </source>
</evidence>
<dbReference type="HOGENOM" id="CLU_002926_1_1_10"/>
<proteinExistence type="predicted"/>
<dbReference type="InterPro" id="IPR035398">
    <property type="entry name" value="Bac_rhamnosid_C"/>
</dbReference>
<dbReference type="KEGG" id="rmr:Rmar_0689"/>
<dbReference type="STRING" id="518766.Rmar_0689"/>